<dbReference type="AlphaFoldDB" id="A0A163IPY0"/>
<reference evidence="1" key="1">
    <citation type="submission" date="2016-04" db="EMBL/GenBank/DDBJ databases">
        <authorList>
            <person name="Evans L.H."/>
            <person name="Alamgir A."/>
            <person name="Owens N."/>
            <person name="Weber N.D."/>
            <person name="Virtaneva K."/>
            <person name="Barbian K."/>
            <person name="Babar A."/>
            <person name="Rosenke K."/>
        </authorList>
    </citation>
    <scope>NUCLEOTIDE SEQUENCE [LARGE SCALE GENOMIC DNA]</scope>
    <source>
        <strain evidence="1">CBS 101.48</strain>
    </source>
</reference>
<proteinExistence type="predicted"/>
<name>A0A163IPY0_ABSGL</name>
<gene>
    <name evidence="1" type="primary">ABSGL_00010.1 scaffold 43</name>
</gene>
<organism evidence="1">
    <name type="scientific">Absidia glauca</name>
    <name type="common">Pin mould</name>
    <dbReference type="NCBI Taxonomy" id="4829"/>
    <lineage>
        <taxon>Eukaryota</taxon>
        <taxon>Fungi</taxon>
        <taxon>Fungi incertae sedis</taxon>
        <taxon>Mucoromycota</taxon>
        <taxon>Mucoromycotina</taxon>
        <taxon>Mucoromycetes</taxon>
        <taxon>Mucorales</taxon>
        <taxon>Cunninghamellaceae</taxon>
        <taxon>Absidia</taxon>
    </lineage>
</organism>
<accession>A0A163IPY0</accession>
<evidence type="ECO:0000313" key="1">
    <source>
        <dbReference type="EMBL" id="SAL94724.1"/>
    </source>
</evidence>
<dbReference type="Proteomes" id="UP000078561">
    <property type="component" value="Unassembled WGS sequence"/>
</dbReference>
<protein>
    <submittedName>
        <fullName evidence="1">Uncharacterized protein</fullName>
    </submittedName>
</protein>
<sequence length="76" mass="9182">MSTWQVYRLLMEYCSCLDNKTPNAFAKWCSSRKIKFLQADYFRKRPKHCDEGTGRYRSIYVMKKEYLGDIVRKITN</sequence>
<keyword evidence="2" id="KW-1185">Reference proteome</keyword>
<dbReference type="OrthoDB" id="2288259at2759"/>
<evidence type="ECO:0000313" key="2">
    <source>
        <dbReference type="Proteomes" id="UP000078561"/>
    </source>
</evidence>
<dbReference type="EMBL" id="LT549911">
    <property type="protein sequence ID" value="SAL94724.1"/>
    <property type="molecule type" value="Genomic_DNA"/>
</dbReference>
<dbReference type="InParanoid" id="A0A163IPY0"/>